<organism evidence="1 2">
    <name type="scientific">Paractinoplanes pyxinae</name>
    <dbReference type="NCBI Taxonomy" id="2997416"/>
    <lineage>
        <taxon>Bacteria</taxon>
        <taxon>Bacillati</taxon>
        <taxon>Actinomycetota</taxon>
        <taxon>Actinomycetes</taxon>
        <taxon>Micromonosporales</taxon>
        <taxon>Micromonosporaceae</taxon>
        <taxon>Paractinoplanes</taxon>
    </lineage>
</organism>
<evidence type="ECO:0000313" key="1">
    <source>
        <dbReference type="EMBL" id="MCY1141014.1"/>
    </source>
</evidence>
<dbReference type="InterPro" id="IPR011989">
    <property type="entry name" value="ARM-like"/>
</dbReference>
<comment type="caution">
    <text evidence="1">The sequence shown here is derived from an EMBL/GenBank/DDBJ whole genome shotgun (WGS) entry which is preliminary data.</text>
</comment>
<gene>
    <name evidence="1" type="ORF">OWR29_23705</name>
</gene>
<dbReference type="InterPro" id="IPR004155">
    <property type="entry name" value="PBS_lyase_HEAT"/>
</dbReference>
<dbReference type="Proteomes" id="UP001151002">
    <property type="component" value="Unassembled WGS sequence"/>
</dbReference>
<dbReference type="RefSeq" id="WP_267565384.1">
    <property type="nucleotide sequence ID" value="NZ_JAPNTZ010000008.1"/>
</dbReference>
<dbReference type="InterPro" id="IPR016024">
    <property type="entry name" value="ARM-type_fold"/>
</dbReference>
<accession>A0ABT4B3E0</accession>
<evidence type="ECO:0000313" key="2">
    <source>
        <dbReference type="Proteomes" id="UP001151002"/>
    </source>
</evidence>
<proteinExistence type="predicted"/>
<dbReference type="EMBL" id="JAPNTZ010000008">
    <property type="protein sequence ID" value="MCY1141014.1"/>
    <property type="molecule type" value="Genomic_DNA"/>
</dbReference>
<protein>
    <submittedName>
        <fullName evidence="1">HEAT repeat domain-containing protein</fullName>
    </submittedName>
</protein>
<dbReference type="Pfam" id="PF13646">
    <property type="entry name" value="HEAT_2"/>
    <property type="match status" value="1"/>
</dbReference>
<dbReference type="SUPFAM" id="SSF48371">
    <property type="entry name" value="ARM repeat"/>
    <property type="match status" value="1"/>
</dbReference>
<sequence length="377" mass="40244">MLEKLDDVPWSTLHHAYGPAADVPAQLRALASGDAAAREESLRILFRTIFHQGTRYEASAPAVPFLLELLAAPGTLSKEELIELLVALAIGYDESHLPGGFPLAELRAAAVGGAELLRDGGGSWDRLKSLDESDQNRLQAYLELSAYEAVAAAVPLFVSLMTSEDPAVRRMAAYALGWFAPSSAPVLQVALGDEDASVAATAALSLGLLGVAPPLTDDRAMVRGAAAIAQAKVHGRAASRAVVDELLRWAGREEQTDLPFLGGDLPGYAARSLRLVLPDDDERALDVLLGRLPMVSGVEALPVVGEALRRVFPASAPAPFDDLTERQKRVVRALAASPSSWLFRERAYGEFAWLLGSYGLPRDAESMRAYAGTVKMP</sequence>
<dbReference type="SMART" id="SM00567">
    <property type="entry name" value="EZ_HEAT"/>
    <property type="match status" value="1"/>
</dbReference>
<reference evidence="1" key="1">
    <citation type="submission" date="2022-11" db="EMBL/GenBank/DDBJ databases">
        <authorList>
            <person name="Somphong A."/>
            <person name="Phongsopitanun W."/>
        </authorList>
    </citation>
    <scope>NUCLEOTIDE SEQUENCE</scope>
    <source>
        <strain evidence="1">Pm04-4</strain>
    </source>
</reference>
<dbReference type="Gene3D" id="1.25.10.10">
    <property type="entry name" value="Leucine-rich Repeat Variant"/>
    <property type="match status" value="1"/>
</dbReference>
<keyword evidence="2" id="KW-1185">Reference proteome</keyword>
<name>A0ABT4B3E0_9ACTN</name>